<comment type="subunit">
    <text evidence="4 6">Homodimer.</text>
</comment>
<dbReference type="HAMAP" id="MF_01970">
    <property type="entry name" value="Kynureninase"/>
    <property type="match status" value="1"/>
</dbReference>
<gene>
    <name evidence="4 7" type="primary">kynU</name>
    <name evidence="7" type="ORF">AB8Z38_08395</name>
</gene>
<accession>A0AB39XNH7</accession>
<evidence type="ECO:0000313" key="7">
    <source>
        <dbReference type="EMBL" id="XDV59403.1"/>
    </source>
</evidence>
<dbReference type="Pfam" id="PF22580">
    <property type="entry name" value="KYNU_C"/>
    <property type="match status" value="1"/>
</dbReference>
<feature type="binding site" evidence="4">
    <location>
        <position position="89"/>
    </location>
    <ligand>
        <name>pyridoxal 5'-phosphate</name>
        <dbReference type="ChEBI" id="CHEBI:597326"/>
    </ligand>
</feature>
<evidence type="ECO:0000256" key="1">
    <source>
        <dbReference type="ARBA" id="ARBA00022642"/>
    </source>
</evidence>
<proteinExistence type="inferred from homology"/>
<comment type="catalytic activity">
    <reaction evidence="4 6">
        <text>L-kynurenine + H2O = anthranilate + L-alanine + H(+)</text>
        <dbReference type="Rhea" id="RHEA:16813"/>
        <dbReference type="ChEBI" id="CHEBI:15377"/>
        <dbReference type="ChEBI" id="CHEBI:15378"/>
        <dbReference type="ChEBI" id="CHEBI:16567"/>
        <dbReference type="ChEBI" id="CHEBI:57959"/>
        <dbReference type="ChEBI" id="CHEBI:57972"/>
        <dbReference type="EC" id="3.7.1.3"/>
    </reaction>
</comment>
<comment type="pathway">
    <text evidence="4 6">Cofactor biosynthesis; NAD(+) biosynthesis; quinolinate from L-kynurenine: step 2/3.</text>
</comment>
<protein>
    <recommendedName>
        <fullName evidence="4 5">Kynureninase</fullName>
        <ecNumber evidence="4 5">3.7.1.3</ecNumber>
    </recommendedName>
    <alternativeName>
        <fullName evidence="4">L-kynurenine hydrolase</fullName>
    </alternativeName>
</protein>
<name>A0AB39XNH7_9BRAD</name>
<feature type="binding site" evidence="4">
    <location>
        <position position="88"/>
    </location>
    <ligand>
        <name>pyridoxal 5'-phosphate</name>
        <dbReference type="ChEBI" id="CHEBI:597326"/>
    </ligand>
</feature>
<feature type="binding site" evidence="4">
    <location>
        <begin position="116"/>
        <end position="119"/>
    </location>
    <ligand>
        <name>pyridoxal 5'-phosphate</name>
        <dbReference type="ChEBI" id="CHEBI:597326"/>
    </ligand>
</feature>
<feature type="binding site" evidence="4">
    <location>
        <position position="190"/>
    </location>
    <ligand>
        <name>pyridoxal 5'-phosphate</name>
        <dbReference type="ChEBI" id="CHEBI:597326"/>
    </ligand>
</feature>
<dbReference type="GO" id="GO:0019441">
    <property type="term" value="P:L-tryptophan catabolic process to kynurenine"/>
    <property type="evidence" value="ECO:0007669"/>
    <property type="project" value="TreeGrafter"/>
</dbReference>
<dbReference type="GO" id="GO:0030170">
    <property type="term" value="F:pyridoxal phosphate binding"/>
    <property type="evidence" value="ECO:0007669"/>
    <property type="project" value="UniProtKB-UniRule"/>
</dbReference>
<feature type="binding site" evidence="4">
    <location>
        <position position="212"/>
    </location>
    <ligand>
        <name>pyridoxal 5'-phosphate</name>
        <dbReference type="ChEBI" id="CHEBI:597326"/>
    </ligand>
</feature>
<dbReference type="EC" id="3.7.1.3" evidence="4 5"/>
<dbReference type="GO" id="GO:0097053">
    <property type="term" value="P:L-kynurenine catabolic process"/>
    <property type="evidence" value="ECO:0007669"/>
    <property type="project" value="UniProtKB-UniRule"/>
</dbReference>
<dbReference type="NCBIfam" id="TIGR01814">
    <property type="entry name" value="kynureninase"/>
    <property type="match status" value="1"/>
</dbReference>
<dbReference type="PANTHER" id="PTHR14084:SF0">
    <property type="entry name" value="KYNURENINASE"/>
    <property type="match status" value="1"/>
</dbReference>
<evidence type="ECO:0000256" key="3">
    <source>
        <dbReference type="ARBA" id="ARBA00022898"/>
    </source>
</evidence>
<comment type="pathway">
    <text evidence="4 6">Amino-acid degradation; L-kynurenine degradation; L-alanine and anthranilate from L-kynurenine: step 1/1.</text>
</comment>
<evidence type="ECO:0000256" key="2">
    <source>
        <dbReference type="ARBA" id="ARBA00022801"/>
    </source>
</evidence>
<dbReference type="SUPFAM" id="SSF53383">
    <property type="entry name" value="PLP-dependent transferases"/>
    <property type="match status" value="1"/>
</dbReference>
<dbReference type="InterPro" id="IPR015421">
    <property type="entry name" value="PyrdxlP-dep_Trfase_major"/>
</dbReference>
<dbReference type="InterPro" id="IPR010111">
    <property type="entry name" value="Kynureninase"/>
</dbReference>
<evidence type="ECO:0000256" key="6">
    <source>
        <dbReference type="PIRNR" id="PIRNR038800"/>
    </source>
</evidence>
<sequence>MTKLRVYEDTKALFHLPDGVIYLDGNSLGALPLGVAERVSRVITAEWGDELIRAWNSAGWYVQPRQIGDRIARLIGAEAGSVMIGDTLSLKVYQALAAALDMKAERKIILSDTGNFPTDLYMAEGLIGTLGRGHQLRLVAPEEVEAALSEEIAVLYLTEVDYRTGRRHDMAKLTAKAHALGIVTVWDLAHSAGALPVDLAACGADFAAGCTYKYLNAGPGAPAFLYVAPHHAGSARAALSGWMGHAKPFAFDLAYAAAGGVERMRVGTPPVLAMAALEASLDIWDQIDIADVRARSLALGDLLITEVERRCPALKLVTPRAHAQRGSQVSFVFGGGYAAMQALIARGVIGDFRAPDIMRFGITPLYIGEGEIVRAAEIIEEVIAGEMWRRPEYQVVNAVT</sequence>
<feature type="modified residue" description="N6-(pyridoxal phosphate)lysine" evidence="4">
    <location>
        <position position="213"/>
    </location>
</feature>
<dbReference type="InterPro" id="IPR015424">
    <property type="entry name" value="PyrdxlP-dep_Trfase"/>
</dbReference>
<comment type="cofactor">
    <cofactor evidence="4 6">
        <name>pyridoxal 5'-phosphate</name>
        <dbReference type="ChEBI" id="CHEBI:597326"/>
    </cofactor>
</comment>
<dbReference type="FunFam" id="3.40.640.10:FF:000107">
    <property type="entry name" value="Kynureninase"/>
    <property type="match status" value="1"/>
</dbReference>
<comment type="catalytic activity">
    <reaction evidence="6">
        <text>3-hydroxy-L-kynurenine + H2O = 3-hydroxyanthranilate + L-alanine + H(+)</text>
        <dbReference type="Rhea" id="RHEA:25143"/>
        <dbReference type="ChEBI" id="CHEBI:15377"/>
        <dbReference type="ChEBI" id="CHEBI:15378"/>
        <dbReference type="ChEBI" id="CHEBI:36559"/>
        <dbReference type="ChEBI" id="CHEBI:57972"/>
        <dbReference type="ChEBI" id="CHEBI:58125"/>
        <dbReference type="EC" id="3.7.1.3"/>
    </reaction>
</comment>
<evidence type="ECO:0000256" key="5">
    <source>
        <dbReference type="NCBIfam" id="TIGR01814"/>
    </source>
</evidence>
<dbReference type="GO" id="GO:0009435">
    <property type="term" value="P:NAD+ biosynthetic process"/>
    <property type="evidence" value="ECO:0007669"/>
    <property type="project" value="UniProtKB-UniRule"/>
</dbReference>
<comment type="similarity">
    <text evidence="4 6">Belongs to the kynureninase family.</text>
</comment>
<dbReference type="GO" id="GO:0019805">
    <property type="term" value="P:quinolinate biosynthetic process"/>
    <property type="evidence" value="ECO:0007669"/>
    <property type="project" value="UniProtKB-UniRule"/>
</dbReference>
<dbReference type="AlphaFoldDB" id="A0AB39XNH7"/>
<dbReference type="GO" id="GO:0043420">
    <property type="term" value="P:anthranilate metabolic process"/>
    <property type="evidence" value="ECO:0007669"/>
    <property type="project" value="TreeGrafter"/>
</dbReference>
<feature type="binding site" evidence="4">
    <location>
        <position position="187"/>
    </location>
    <ligand>
        <name>pyridoxal 5'-phosphate</name>
        <dbReference type="ChEBI" id="CHEBI:597326"/>
    </ligand>
</feature>
<reference evidence="7" key="1">
    <citation type="submission" date="2024-08" db="EMBL/GenBank/DDBJ databases">
        <authorList>
            <person name="Chaddad Z."/>
            <person name="Lamrabet M."/>
            <person name="Bouhnik O."/>
            <person name="Alami S."/>
            <person name="Wipf D."/>
            <person name="Courty P.E."/>
            <person name="Missbah El Idrissi M."/>
        </authorList>
    </citation>
    <scope>NUCLEOTIDE SEQUENCE</scope>
    <source>
        <strain evidence="7">LLZ17</strain>
    </source>
</reference>
<evidence type="ECO:0000256" key="4">
    <source>
        <dbReference type="HAMAP-Rule" id="MF_01970"/>
    </source>
</evidence>
<feature type="binding site" evidence="4">
    <location>
        <position position="158"/>
    </location>
    <ligand>
        <name>pyridoxal 5'-phosphate</name>
        <dbReference type="ChEBI" id="CHEBI:597326"/>
    </ligand>
</feature>
<keyword evidence="2 4" id="KW-0378">Hydrolase</keyword>
<dbReference type="InterPro" id="IPR015422">
    <property type="entry name" value="PyrdxlP-dep_Trfase_small"/>
</dbReference>
<feature type="binding site" evidence="4">
    <location>
        <position position="268"/>
    </location>
    <ligand>
        <name>pyridoxal 5'-phosphate</name>
        <dbReference type="ChEBI" id="CHEBI:597326"/>
    </ligand>
</feature>
<keyword evidence="3 4" id="KW-0663">Pyridoxal phosphate</keyword>
<dbReference type="Gene3D" id="3.90.1150.10">
    <property type="entry name" value="Aspartate Aminotransferase, domain 1"/>
    <property type="match status" value="1"/>
</dbReference>
<dbReference type="PANTHER" id="PTHR14084">
    <property type="entry name" value="KYNURENINASE"/>
    <property type="match status" value="1"/>
</dbReference>
<dbReference type="GO" id="GO:0005737">
    <property type="term" value="C:cytoplasm"/>
    <property type="evidence" value="ECO:0007669"/>
    <property type="project" value="UniProtKB-UniRule"/>
</dbReference>
<dbReference type="Gene3D" id="3.40.640.10">
    <property type="entry name" value="Type I PLP-dependent aspartate aminotransferase-like (Major domain)"/>
    <property type="match status" value="1"/>
</dbReference>
<dbReference type="GO" id="GO:0030429">
    <property type="term" value="F:kynureninase activity"/>
    <property type="evidence" value="ECO:0007669"/>
    <property type="project" value="UniProtKB-UniRule"/>
</dbReference>
<feature type="binding site" evidence="4">
    <location>
        <position position="242"/>
    </location>
    <ligand>
        <name>pyridoxal 5'-phosphate</name>
        <dbReference type="ChEBI" id="CHEBI:597326"/>
    </ligand>
</feature>
<dbReference type="EMBL" id="CP165734">
    <property type="protein sequence ID" value="XDV59403.1"/>
    <property type="molecule type" value="Genomic_DNA"/>
</dbReference>
<organism evidence="7">
    <name type="scientific">Bradyrhizobium sp. LLZ17</name>
    <dbReference type="NCBI Taxonomy" id="3239388"/>
    <lineage>
        <taxon>Bacteria</taxon>
        <taxon>Pseudomonadati</taxon>
        <taxon>Pseudomonadota</taxon>
        <taxon>Alphaproteobacteria</taxon>
        <taxon>Hyphomicrobiales</taxon>
        <taxon>Nitrobacteraceae</taxon>
        <taxon>Bradyrhizobium</taxon>
    </lineage>
</organism>
<dbReference type="RefSeq" id="WP_369724190.1">
    <property type="nucleotide sequence ID" value="NZ_CP165734.1"/>
</dbReference>
<dbReference type="PIRSF" id="PIRSF038800">
    <property type="entry name" value="KYNU"/>
    <property type="match status" value="1"/>
</dbReference>
<comment type="function">
    <text evidence="4 6">Catalyzes the cleavage of L-kynurenine (L-Kyn) and L-3-hydroxykynurenine (L-3OHKyn) into anthranilic acid (AA) and 3-hydroxyanthranilic acid (3-OHAA), respectively.</text>
</comment>
<keyword evidence="1 4" id="KW-0662">Pyridine nucleotide biosynthesis</keyword>